<proteinExistence type="predicted"/>
<evidence type="ECO:0000313" key="3">
    <source>
        <dbReference type="Proteomes" id="UP000053750"/>
    </source>
</evidence>
<comment type="caution">
    <text evidence="2">The sequence shown here is derived from an EMBL/GenBank/DDBJ whole genome shotgun (WGS) entry which is preliminary data.</text>
</comment>
<dbReference type="PRINTS" id="PR00412">
    <property type="entry name" value="EPOXHYDRLASE"/>
</dbReference>
<feature type="domain" description="AB hydrolase-1" evidence="1">
    <location>
        <begin position="33"/>
        <end position="259"/>
    </location>
</feature>
<dbReference type="PANTHER" id="PTHR43798">
    <property type="entry name" value="MONOACYLGLYCEROL LIPASE"/>
    <property type="match status" value="1"/>
</dbReference>
<evidence type="ECO:0000259" key="1">
    <source>
        <dbReference type="Pfam" id="PF00561"/>
    </source>
</evidence>
<protein>
    <submittedName>
        <fullName evidence="2">Alpha/beta hydrolase</fullName>
    </submittedName>
</protein>
<keyword evidence="2" id="KW-0378">Hydrolase</keyword>
<name>A0A9W5W6J3_9BACL</name>
<dbReference type="PANTHER" id="PTHR43798:SF20">
    <property type="entry name" value="2-SUCCINYL-6-HYDROXY-2,4-CYCLOHEXADIENE-1-CARBOXYLATE SYNTHASE-RELATED"/>
    <property type="match status" value="1"/>
</dbReference>
<evidence type="ECO:0000313" key="2">
    <source>
        <dbReference type="EMBL" id="EXX86858.1"/>
    </source>
</evidence>
<dbReference type="AlphaFoldDB" id="A0A9W5W6J3"/>
<gene>
    <name evidence="2" type="ORF">BG53_05185</name>
</gene>
<dbReference type="OrthoDB" id="252464at2"/>
<keyword evidence="3" id="KW-1185">Reference proteome</keyword>
<dbReference type="Pfam" id="PF00561">
    <property type="entry name" value="Abhydrolase_1"/>
    <property type="match status" value="1"/>
</dbReference>
<dbReference type="InterPro" id="IPR000639">
    <property type="entry name" value="Epox_hydrolase-like"/>
</dbReference>
<accession>A0A9W5W6J3</accession>
<dbReference type="PRINTS" id="PR00111">
    <property type="entry name" value="ABHYDROLASE"/>
</dbReference>
<reference evidence="2 3" key="1">
    <citation type="submission" date="2014-02" db="EMBL/GenBank/DDBJ databases">
        <title>Genome sequence of Paenibacillus darwinianus reveals adaptive mechanisms for survival in Antarctic soils.</title>
        <authorList>
            <person name="Dsouza M."/>
            <person name="Taylor M.W."/>
            <person name="Turner S.J."/>
            <person name="Aislabie J."/>
        </authorList>
    </citation>
    <scope>NUCLEOTIDE SEQUENCE [LARGE SCALE GENOMIC DNA]</scope>
    <source>
        <strain evidence="2 3">CE1</strain>
    </source>
</reference>
<dbReference type="InterPro" id="IPR000073">
    <property type="entry name" value="AB_hydrolase_1"/>
</dbReference>
<sequence length="286" mass="29998">MEPVTLANRQAQLPTNEKIAYGVKGEKKSFDDPVLILLHGFCGSSAYWRDVLPLLEGIGKVVVPDLRGHGSSTAPEAVVYEMSDFADDIAGLLSEMAERRAVVIGHSLGGYAALAFAEKYPDKLAGFGLVHSTANADSDTAKANRDKAAETIRGQGLGVFIEALVPKLFAPSGADKMKAQIAFAKEIGRGTSAVGAAATAMGMKQRPDRNAVISGADVPVLLLAGKEDGVIPPESTFGGHKSETIYPVLLDASGHMGMLEQPERMAAEIRDFAAGLLNGSGARTHV</sequence>
<dbReference type="GO" id="GO:0016020">
    <property type="term" value="C:membrane"/>
    <property type="evidence" value="ECO:0007669"/>
    <property type="project" value="TreeGrafter"/>
</dbReference>
<dbReference type="InterPro" id="IPR050266">
    <property type="entry name" value="AB_hydrolase_sf"/>
</dbReference>
<dbReference type="SUPFAM" id="SSF53474">
    <property type="entry name" value="alpha/beta-Hydrolases"/>
    <property type="match status" value="1"/>
</dbReference>
<dbReference type="Gene3D" id="3.40.50.1820">
    <property type="entry name" value="alpha/beta hydrolase"/>
    <property type="match status" value="1"/>
</dbReference>
<dbReference type="InterPro" id="IPR029058">
    <property type="entry name" value="AB_hydrolase_fold"/>
</dbReference>
<organism evidence="2 3">
    <name type="scientific">Paenibacillus darwinianus</name>
    <dbReference type="NCBI Taxonomy" id="1380763"/>
    <lineage>
        <taxon>Bacteria</taxon>
        <taxon>Bacillati</taxon>
        <taxon>Bacillota</taxon>
        <taxon>Bacilli</taxon>
        <taxon>Bacillales</taxon>
        <taxon>Paenibacillaceae</taxon>
        <taxon>Paenibacillus</taxon>
    </lineage>
</organism>
<dbReference type="RefSeq" id="WP_051587845.1">
    <property type="nucleotide sequence ID" value="NZ_KK082195.1"/>
</dbReference>
<dbReference type="EMBL" id="JFHU01000176">
    <property type="protein sequence ID" value="EXX86858.1"/>
    <property type="molecule type" value="Genomic_DNA"/>
</dbReference>
<dbReference type="GO" id="GO:0016787">
    <property type="term" value="F:hydrolase activity"/>
    <property type="evidence" value="ECO:0007669"/>
    <property type="project" value="UniProtKB-KW"/>
</dbReference>
<dbReference type="Proteomes" id="UP000053750">
    <property type="component" value="Unassembled WGS sequence"/>
</dbReference>